<dbReference type="GO" id="GO:0016605">
    <property type="term" value="C:PML body"/>
    <property type="evidence" value="ECO:0000318"/>
    <property type="project" value="GO_Central"/>
</dbReference>
<dbReference type="AlphaFoldDB" id="A0A6I8PIX3"/>
<evidence type="ECO:0000313" key="9">
    <source>
        <dbReference type="Proteomes" id="UP000002279"/>
    </source>
</evidence>
<dbReference type="GO" id="GO:0061659">
    <property type="term" value="F:ubiquitin-like protein ligase activity"/>
    <property type="evidence" value="ECO:0000318"/>
    <property type="project" value="GO_Central"/>
</dbReference>
<feature type="compositionally biased region" description="Basic and acidic residues" evidence="5">
    <location>
        <begin position="419"/>
        <end position="433"/>
    </location>
</feature>
<dbReference type="PROSITE" id="PS00518">
    <property type="entry name" value="ZF_RING_1"/>
    <property type="match status" value="1"/>
</dbReference>
<feature type="compositionally biased region" description="Basic and acidic residues" evidence="5">
    <location>
        <begin position="344"/>
        <end position="353"/>
    </location>
</feature>
<feature type="domain" description="B box-type" evidence="7">
    <location>
        <begin position="75"/>
        <end position="117"/>
    </location>
</feature>
<feature type="compositionally biased region" description="Polar residues" evidence="5">
    <location>
        <begin position="396"/>
        <end position="413"/>
    </location>
</feature>
<evidence type="ECO:0000313" key="8">
    <source>
        <dbReference type="Ensembl" id="ENSOANP00000051854.1"/>
    </source>
</evidence>
<feature type="region of interest" description="Disordered" evidence="5">
    <location>
        <begin position="344"/>
        <end position="470"/>
    </location>
</feature>
<dbReference type="GO" id="GO:0045087">
    <property type="term" value="P:innate immune response"/>
    <property type="evidence" value="ECO:0000318"/>
    <property type="project" value="GO_Central"/>
</dbReference>
<dbReference type="Pfam" id="PF12126">
    <property type="entry name" value="PML_CC"/>
    <property type="match status" value="1"/>
</dbReference>
<accession>A0A6I8PIX3</accession>
<feature type="domain" description="B box-type" evidence="7">
    <location>
        <begin position="135"/>
        <end position="174"/>
    </location>
</feature>
<dbReference type="Pfam" id="PF22586">
    <property type="entry name" value="ANCHR-like_BBOX"/>
    <property type="match status" value="1"/>
</dbReference>
<dbReference type="PANTHER" id="PTHR25462">
    <property type="entry name" value="BONUS, ISOFORM C-RELATED"/>
    <property type="match status" value="1"/>
</dbReference>
<dbReference type="Gene3D" id="3.30.40.10">
    <property type="entry name" value="Zinc/RING finger domain, C3HC4 (zinc finger)"/>
    <property type="match status" value="1"/>
</dbReference>
<dbReference type="PROSITE" id="PS50089">
    <property type="entry name" value="ZF_RING_2"/>
    <property type="match status" value="1"/>
</dbReference>
<dbReference type="FunCoup" id="A0A6I8PIX3">
    <property type="interactions" value="2026"/>
</dbReference>
<keyword evidence="9" id="KW-1185">Reference proteome</keyword>
<dbReference type="GeneTree" id="ENSGT00510000048454"/>
<evidence type="ECO:0000256" key="3">
    <source>
        <dbReference type="ARBA" id="ARBA00022833"/>
    </source>
</evidence>
<evidence type="ECO:0008006" key="10">
    <source>
        <dbReference type="Google" id="ProtNLM"/>
    </source>
</evidence>
<dbReference type="GO" id="GO:0044790">
    <property type="term" value="P:suppression of viral release by host"/>
    <property type="evidence" value="ECO:0000318"/>
    <property type="project" value="GO_Central"/>
</dbReference>
<dbReference type="Bgee" id="ENSOANG00000008921">
    <property type="expression patterns" value="Expressed in cerebellum and 7 other cell types or tissues"/>
</dbReference>
<evidence type="ECO:0000256" key="5">
    <source>
        <dbReference type="SAM" id="MobiDB-lite"/>
    </source>
</evidence>
<dbReference type="InterPro" id="IPR021978">
    <property type="entry name" value="PML-like_CC"/>
</dbReference>
<dbReference type="InterPro" id="IPR013083">
    <property type="entry name" value="Znf_RING/FYVE/PHD"/>
</dbReference>
<dbReference type="InterPro" id="IPR000315">
    <property type="entry name" value="Znf_B-box"/>
</dbReference>
<dbReference type="InterPro" id="IPR047153">
    <property type="entry name" value="TRIM45/56/19-like"/>
</dbReference>
<dbReference type="SMART" id="SM00184">
    <property type="entry name" value="RING"/>
    <property type="match status" value="1"/>
</dbReference>
<feature type="compositionally biased region" description="Polar residues" evidence="5">
    <location>
        <begin position="444"/>
        <end position="469"/>
    </location>
</feature>
<dbReference type="InterPro" id="IPR001841">
    <property type="entry name" value="Znf_RING"/>
</dbReference>
<organism evidence="8 9">
    <name type="scientific">Ornithorhynchus anatinus</name>
    <name type="common">Duckbill platypus</name>
    <dbReference type="NCBI Taxonomy" id="9258"/>
    <lineage>
        <taxon>Eukaryota</taxon>
        <taxon>Metazoa</taxon>
        <taxon>Chordata</taxon>
        <taxon>Craniata</taxon>
        <taxon>Vertebrata</taxon>
        <taxon>Euteleostomi</taxon>
        <taxon>Mammalia</taxon>
        <taxon>Monotremata</taxon>
        <taxon>Ornithorhynchidae</taxon>
        <taxon>Ornithorhynchus</taxon>
    </lineage>
</organism>
<dbReference type="InParanoid" id="A0A6I8PIX3"/>
<dbReference type="CDD" id="cd16579">
    <property type="entry name" value="RING-HC_PML_C-V"/>
    <property type="match status" value="1"/>
</dbReference>
<sequence>MEEEFQFLKCSSCQTEGNCPKLLSCMHTLCSSCLETNGPESHCPICSATLPLGTDNLLFESLQRRIDIYRKIIGAQEAVCDCCKQPAVFWCFECEQLICSKCFEAHKWFLKHEARRMDDLRSESAKDFLEATRKTNNLFCPNPSHRTPILTSIYCRGCSKPICCSCALLDSTHKDQYCAISVEIQLKQEQLVKMTQSLRNQKDIFDTAHRELQSAAASLSQVQLETQELIRSKVRLMMEQIQDKERELLEMVDQQYRRGYEEMARKLTHTDAVLKRIRAGELIVEKMQLYASDQEVLEMYPFIQKALEGLQRELPMDMRPAVQVEFEECKAELQALFARVTEDRDAADPDSTHHAASGGLTVITTDSNSHEESRKPKIQVHSTPMFTFSFDDRMAPSSSSTLKRKAVQTSISCHSPRKAIKEEAGDRYLKTNDELEQDSLDLPGTSSSQPMPRQSQDSPLSPGQGSLVQSPDPIVVISSSEDTDDDTVIPQSFSWGAQDCFSSPGPLPHAGDPPVILFGLWRSRSQRTAARGSLNGPRVSRPRRDPTANLQLPCSSRRGLSPSCNYNPKASYPLVCSSRAWRDGRTPAPGSLPLLSGEVPFPMNRIWRVRGAKARLWSLQTFHLSEDITSLSASIPILQLSGFKAGFRVDNSNNNTRGIV</sequence>
<feature type="domain" description="RING-type" evidence="6">
    <location>
        <begin position="10"/>
        <end position="47"/>
    </location>
</feature>
<dbReference type="GO" id="GO:0008270">
    <property type="term" value="F:zinc ion binding"/>
    <property type="evidence" value="ECO:0007669"/>
    <property type="project" value="UniProtKB-KW"/>
</dbReference>
<dbReference type="Ensembl" id="ENSOANT00000053416.1">
    <property type="protein sequence ID" value="ENSOANP00000051854.1"/>
    <property type="gene ID" value="ENSOANG00000008921.3"/>
</dbReference>
<dbReference type="Proteomes" id="UP000002279">
    <property type="component" value="Chromosome 5"/>
</dbReference>
<dbReference type="SMART" id="SM00336">
    <property type="entry name" value="BBOX"/>
    <property type="match status" value="1"/>
</dbReference>
<evidence type="ECO:0000256" key="1">
    <source>
        <dbReference type="ARBA" id="ARBA00022723"/>
    </source>
</evidence>
<evidence type="ECO:0000256" key="2">
    <source>
        <dbReference type="ARBA" id="ARBA00022771"/>
    </source>
</evidence>
<dbReference type="InterPro" id="IPR017907">
    <property type="entry name" value="Znf_RING_CS"/>
</dbReference>
<feature type="region of interest" description="Disordered" evidence="5">
    <location>
        <begin position="528"/>
        <end position="549"/>
    </location>
</feature>
<dbReference type="GO" id="GO:0005654">
    <property type="term" value="C:nucleoplasm"/>
    <property type="evidence" value="ECO:0000318"/>
    <property type="project" value="GO_Central"/>
</dbReference>
<keyword evidence="2 4" id="KW-0863">Zinc-finger</keyword>
<keyword evidence="3" id="KW-0862">Zinc</keyword>
<evidence type="ECO:0000256" key="4">
    <source>
        <dbReference type="PROSITE-ProRule" id="PRU00024"/>
    </source>
</evidence>
<dbReference type="PANTHER" id="PTHR25462:SF302">
    <property type="entry name" value="PROTEIN PML"/>
    <property type="match status" value="1"/>
</dbReference>
<dbReference type="CDD" id="cd19804">
    <property type="entry name" value="Bbox1_TRIM19_C-V"/>
    <property type="match status" value="1"/>
</dbReference>
<dbReference type="PROSITE" id="PS50119">
    <property type="entry name" value="ZF_BBOX"/>
    <property type="match status" value="2"/>
</dbReference>
<reference evidence="8" key="2">
    <citation type="submission" date="2025-08" db="UniProtKB">
        <authorList>
            <consortium name="Ensembl"/>
        </authorList>
    </citation>
    <scope>IDENTIFICATION</scope>
    <source>
        <strain evidence="8">Glennie</strain>
    </source>
</reference>
<keyword evidence="1" id="KW-0479">Metal-binding</keyword>
<gene>
    <name evidence="8" type="primary">PML</name>
</gene>
<protein>
    <recommendedName>
        <fullName evidence="10">PML nuclear body scaffold</fullName>
    </recommendedName>
</protein>
<evidence type="ECO:0000259" key="7">
    <source>
        <dbReference type="PROSITE" id="PS50119"/>
    </source>
</evidence>
<dbReference type="Gene3D" id="3.30.160.60">
    <property type="entry name" value="Classic Zinc Finger"/>
    <property type="match status" value="1"/>
</dbReference>
<dbReference type="GO" id="GO:0008630">
    <property type="term" value="P:intrinsic apoptotic signaling pathway in response to DNA damage"/>
    <property type="evidence" value="ECO:0000318"/>
    <property type="project" value="GO_Central"/>
</dbReference>
<name>A0A6I8PIX3_ORNAN</name>
<dbReference type="CDD" id="cd19770">
    <property type="entry name" value="Bbox2_TRIM19_C-V"/>
    <property type="match status" value="1"/>
</dbReference>
<proteinExistence type="predicted"/>
<evidence type="ECO:0000259" key="6">
    <source>
        <dbReference type="PROSITE" id="PS50089"/>
    </source>
</evidence>
<dbReference type="SUPFAM" id="SSF57850">
    <property type="entry name" value="RING/U-box"/>
    <property type="match status" value="1"/>
</dbReference>
<reference evidence="8 9" key="1">
    <citation type="journal article" date="2008" name="Nature">
        <title>Genome analysis of the platypus reveals unique signatures of evolution.</title>
        <authorList>
            <person name="Warren W.C."/>
            <person name="Hillier L.W."/>
            <person name="Marshall Graves J.A."/>
            <person name="Birney E."/>
            <person name="Ponting C.P."/>
            <person name="Grutzner F."/>
            <person name="Belov K."/>
            <person name="Miller W."/>
            <person name="Clarke L."/>
            <person name="Chinwalla A.T."/>
            <person name="Yang S.P."/>
            <person name="Heger A."/>
            <person name="Locke D.P."/>
            <person name="Miethke P."/>
            <person name="Waters P.D."/>
            <person name="Veyrunes F."/>
            <person name="Fulton L."/>
            <person name="Fulton B."/>
            <person name="Graves T."/>
            <person name="Wallis J."/>
            <person name="Puente X.S."/>
            <person name="Lopez-Otin C."/>
            <person name="Ordonez G.R."/>
            <person name="Eichler E.E."/>
            <person name="Chen L."/>
            <person name="Cheng Z."/>
            <person name="Deakin J.E."/>
            <person name="Alsop A."/>
            <person name="Thompson K."/>
            <person name="Kirby P."/>
            <person name="Papenfuss A.T."/>
            <person name="Wakefield M.J."/>
            <person name="Olender T."/>
            <person name="Lancet D."/>
            <person name="Huttley G.A."/>
            <person name="Smit A.F."/>
            <person name="Pask A."/>
            <person name="Temple-Smith P."/>
            <person name="Batzer M.A."/>
            <person name="Walker J.A."/>
            <person name="Konkel M.K."/>
            <person name="Harris R.S."/>
            <person name="Whittington C.M."/>
            <person name="Wong E.S."/>
            <person name="Gemmell N.J."/>
            <person name="Buschiazzo E."/>
            <person name="Vargas Jentzsch I.M."/>
            <person name="Merkel A."/>
            <person name="Schmitz J."/>
            <person name="Zemann A."/>
            <person name="Churakov G."/>
            <person name="Kriegs J.O."/>
            <person name="Brosius J."/>
            <person name="Murchison E.P."/>
            <person name="Sachidanandam R."/>
            <person name="Smith C."/>
            <person name="Hannon G.J."/>
            <person name="Tsend-Ayush E."/>
            <person name="McMillan D."/>
            <person name="Attenborough R."/>
            <person name="Rens W."/>
            <person name="Ferguson-Smith M."/>
            <person name="Lefevre C.M."/>
            <person name="Sharp J.A."/>
            <person name="Nicholas K.R."/>
            <person name="Ray D.A."/>
            <person name="Kube M."/>
            <person name="Reinhardt R."/>
            <person name="Pringle T.H."/>
            <person name="Taylor J."/>
            <person name="Jones R.C."/>
            <person name="Nixon B."/>
            <person name="Dacheux J.L."/>
            <person name="Niwa H."/>
            <person name="Sekita Y."/>
            <person name="Huang X."/>
            <person name="Stark A."/>
            <person name="Kheradpour P."/>
            <person name="Kellis M."/>
            <person name="Flicek P."/>
            <person name="Chen Y."/>
            <person name="Webber C."/>
            <person name="Hardison R."/>
            <person name="Nelson J."/>
            <person name="Hallsworth-Pepin K."/>
            <person name="Delehaunty K."/>
            <person name="Markovic C."/>
            <person name="Minx P."/>
            <person name="Feng Y."/>
            <person name="Kremitzki C."/>
            <person name="Mitreva M."/>
            <person name="Glasscock J."/>
            <person name="Wylie T."/>
            <person name="Wohldmann P."/>
            <person name="Thiru P."/>
            <person name="Nhan M.N."/>
            <person name="Pohl C.S."/>
            <person name="Smith S.M."/>
            <person name="Hou S."/>
            <person name="Nefedov M."/>
            <person name="de Jong P.J."/>
            <person name="Renfree M.B."/>
            <person name="Mardis E.R."/>
            <person name="Wilson R.K."/>
        </authorList>
    </citation>
    <scope>NUCLEOTIDE SEQUENCE [LARGE SCALE GENOMIC DNA]</scope>
    <source>
        <strain evidence="8 9">Glennie</strain>
    </source>
</reference>
<dbReference type="GO" id="GO:0019789">
    <property type="term" value="F:SUMO transferase activity"/>
    <property type="evidence" value="ECO:0000318"/>
    <property type="project" value="GO_Central"/>
</dbReference>
<reference evidence="8" key="3">
    <citation type="submission" date="2025-09" db="UniProtKB">
        <authorList>
            <consortium name="Ensembl"/>
        </authorList>
    </citation>
    <scope>IDENTIFICATION</scope>
    <source>
        <strain evidence="8">Glennie</strain>
    </source>
</reference>